<dbReference type="InterPro" id="IPR028082">
    <property type="entry name" value="Peripla_BP_I"/>
</dbReference>
<feature type="chain" id="PRO_5032408300" description="Receptor ligand binding region domain-containing protein" evidence="1">
    <location>
        <begin position="21"/>
        <end position="360"/>
    </location>
</feature>
<evidence type="ECO:0008006" key="4">
    <source>
        <dbReference type="Google" id="ProtNLM"/>
    </source>
</evidence>
<dbReference type="Proteomes" id="UP000654075">
    <property type="component" value="Unassembled WGS sequence"/>
</dbReference>
<name>A0A813EU10_POLGL</name>
<dbReference type="EMBL" id="CAJNNV010015822">
    <property type="protein sequence ID" value="CAE8603810.1"/>
    <property type="molecule type" value="Genomic_DNA"/>
</dbReference>
<keyword evidence="1" id="KW-0732">Signal</keyword>
<reference evidence="2" key="1">
    <citation type="submission" date="2021-02" db="EMBL/GenBank/DDBJ databases">
        <authorList>
            <person name="Dougan E. K."/>
            <person name="Rhodes N."/>
            <person name="Thang M."/>
            <person name="Chan C."/>
        </authorList>
    </citation>
    <scope>NUCLEOTIDE SEQUENCE</scope>
</reference>
<evidence type="ECO:0000313" key="2">
    <source>
        <dbReference type="EMBL" id="CAE8603810.1"/>
    </source>
</evidence>
<protein>
    <recommendedName>
        <fullName evidence="4">Receptor ligand binding region domain-containing protein</fullName>
    </recommendedName>
</protein>
<proteinExistence type="predicted"/>
<organism evidence="2 3">
    <name type="scientific">Polarella glacialis</name>
    <name type="common">Dinoflagellate</name>
    <dbReference type="NCBI Taxonomy" id="89957"/>
    <lineage>
        <taxon>Eukaryota</taxon>
        <taxon>Sar</taxon>
        <taxon>Alveolata</taxon>
        <taxon>Dinophyceae</taxon>
        <taxon>Suessiales</taxon>
        <taxon>Suessiaceae</taxon>
        <taxon>Polarella</taxon>
    </lineage>
</organism>
<evidence type="ECO:0000256" key="1">
    <source>
        <dbReference type="SAM" id="SignalP"/>
    </source>
</evidence>
<gene>
    <name evidence="2" type="ORF">PGLA1383_LOCUS22010</name>
</gene>
<feature type="non-terminal residue" evidence="2">
    <location>
        <position position="360"/>
    </location>
</feature>
<sequence length="360" mass="39257">MTRLCLAVTLCLTYSLCAMAQGGNNTVSEEFRVLWLADYSKPHFAQESTWMTPGIEMGVRARLAVLAAEPNAAHFTIRIRVVSSGSDTRSLPEILLKAIDAFDPCWVVGPHLGDSAMSGLTAMIAASRGILYTPEVDDAGTTILDTSVFSTTVSVISGASFLPSVASLFTFAESYGWTRLCMILPIEAAFTAELYITAAKLYRLKVRLFYLNMESASIILDMHAVMQQIKDLKLSLIAAFLPKMREDFQRGFYRAAIDAGLTVAGTQWFFVKEADRYENPGNLIADAKSNGDAIGLAMMQARVIELAAYSPLKMDPATWDRGIMLPPDFLKNLNAMISDAVDLAAVEGPHFTGTHLELTG</sequence>
<keyword evidence="3" id="KW-1185">Reference proteome</keyword>
<comment type="caution">
    <text evidence="2">The sequence shown here is derived from an EMBL/GenBank/DDBJ whole genome shotgun (WGS) entry which is preliminary data.</text>
</comment>
<feature type="signal peptide" evidence="1">
    <location>
        <begin position="1"/>
        <end position="20"/>
    </location>
</feature>
<dbReference type="SUPFAM" id="SSF53822">
    <property type="entry name" value="Periplasmic binding protein-like I"/>
    <property type="match status" value="1"/>
</dbReference>
<dbReference type="AlphaFoldDB" id="A0A813EU10"/>
<accession>A0A813EU10</accession>
<evidence type="ECO:0000313" key="3">
    <source>
        <dbReference type="Proteomes" id="UP000654075"/>
    </source>
</evidence>